<dbReference type="EMBL" id="JAAOIW010000003">
    <property type="protein sequence ID" value="NHN30223.1"/>
    <property type="molecule type" value="Genomic_DNA"/>
</dbReference>
<protein>
    <recommendedName>
        <fullName evidence="5">Large ribosomal subunit protein bL25</fullName>
    </recommendedName>
    <alternativeName>
        <fullName evidence="5">General stress protein CTC</fullName>
    </alternativeName>
</protein>
<dbReference type="InterPro" id="IPR020057">
    <property type="entry name" value="Ribosomal_bL25_b-dom"/>
</dbReference>
<evidence type="ECO:0000259" key="7">
    <source>
        <dbReference type="Pfam" id="PF14693"/>
    </source>
</evidence>
<gene>
    <name evidence="5" type="primary">rplY</name>
    <name evidence="5" type="synonym">ctc</name>
    <name evidence="8" type="ORF">G9U52_10295</name>
</gene>
<reference evidence="8" key="1">
    <citation type="submission" date="2020-03" db="EMBL/GenBank/DDBJ databases">
        <title>Draft sequencing of Paenibacilllus sp. S3N08.</title>
        <authorList>
            <person name="Kim D.-U."/>
        </authorList>
    </citation>
    <scope>NUCLEOTIDE SEQUENCE</scope>
    <source>
        <strain evidence="8">S3N08</strain>
    </source>
</reference>
<dbReference type="HAMAP" id="MF_01334">
    <property type="entry name" value="Ribosomal_bL25_CTC"/>
    <property type="match status" value="1"/>
</dbReference>
<dbReference type="GO" id="GO:0005840">
    <property type="term" value="C:ribosome"/>
    <property type="evidence" value="ECO:0007669"/>
    <property type="project" value="UniProtKB-KW"/>
</dbReference>
<name>A0ABX0J5W3_9BACL</name>
<dbReference type="SUPFAM" id="SSF50715">
    <property type="entry name" value="Ribosomal protein L25-like"/>
    <property type="match status" value="1"/>
</dbReference>
<proteinExistence type="inferred from homology"/>
<dbReference type="InterPro" id="IPR020930">
    <property type="entry name" value="Ribosomal_uL5_bac-type"/>
</dbReference>
<keyword evidence="1 5" id="KW-0699">rRNA-binding</keyword>
<dbReference type="InterPro" id="IPR020056">
    <property type="entry name" value="Rbsml_bL25/Gln-tRNA_synth_N"/>
</dbReference>
<comment type="function">
    <text evidence="5">This is one of the proteins that binds to the 5S RNA in the ribosome where it forms part of the central protuberance.</text>
</comment>
<accession>A0ABX0J5W3</accession>
<evidence type="ECO:0000256" key="3">
    <source>
        <dbReference type="ARBA" id="ARBA00022980"/>
    </source>
</evidence>
<keyword evidence="2 5" id="KW-0694">RNA-binding</keyword>
<keyword evidence="9" id="KW-1185">Reference proteome</keyword>
<dbReference type="Pfam" id="PF01386">
    <property type="entry name" value="Ribosomal_L25p"/>
    <property type="match status" value="1"/>
</dbReference>
<dbReference type="RefSeq" id="WP_166148999.1">
    <property type="nucleotide sequence ID" value="NZ_JAAOIW010000003.1"/>
</dbReference>
<dbReference type="InterPro" id="IPR001021">
    <property type="entry name" value="Ribosomal_bL25_long"/>
</dbReference>
<dbReference type="PANTHER" id="PTHR33284">
    <property type="entry name" value="RIBOSOMAL PROTEIN L25/GLN-TRNA SYNTHETASE, ANTI-CODON-BINDING DOMAIN-CONTAINING PROTEIN"/>
    <property type="match status" value="1"/>
</dbReference>
<evidence type="ECO:0000259" key="6">
    <source>
        <dbReference type="Pfam" id="PF01386"/>
    </source>
</evidence>
<dbReference type="NCBIfam" id="TIGR00731">
    <property type="entry name" value="bL25_bact_ctc"/>
    <property type="match status" value="1"/>
</dbReference>
<dbReference type="Gene3D" id="2.40.240.10">
    <property type="entry name" value="Ribosomal Protein L25, Chain P"/>
    <property type="match status" value="1"/>
</dbReference>
<dbReference type="InterPro" id="IPR029751">
    <property type="entry name" value="Ribosomal_L25_dom"/>
</dbReference>
<dbReference type="PANTHER" id="PTHR33284:SF1">
    <property type="entry name" value="RIBOSOMAL PROTEIN L25_GLN-TRNA SYNTHETASE, ANTI-CODON-BINDING DOMAIN-CONTAINING PROTEIN"/>
    <property type="match status" value="1"/>
</dbReference>
<evidence type="ECO:0000256" key="4">
    <source>
        <dbReference type="ARBA" id="ARBA00023274"/>
    </source>
</evidence>
<dbReference type="Pfam" id="PF14693">
    <property type="entry name" value="Ribosomal_TL5_C"/>
    <property type="match status" value="1"/>
</dbReference>
<evidence type="ECO:0000256" key="2">
    <source>
        <dbReference type="ARBA" id="ARBA00022884"/>
    </source>
</evidence>
<comment type="similarity">
    <text evidence="5">Belongs to the bacterial ribosomal protein bL25 family. CTC subfamily.</text>
</comment>
<dbReference type="Gene3D" id="2.170.120.20">
    <property type="entry name" value="Ribosomal protein L25, beta domain"/>
    <property type="match status" value="1"/>
</dbReference>
<evidence type="ECO:0000313" key="8">
    <source>
        <dbReference type="EMBL" id="NHN30223.1"/>
    </source>
</evidence>
<dbReference type="InterPro" id="IPR037121">
    <property type="entry name" value="Ribosomal_bL25_C"/>
</dbReference>
<evidence type="ECO:0000256" key="5">
    <source>
        <dbReference type="HAMAP-Rule" id="MF_01334"/>
    </source>
</evidence>
<comment type="caution">
    <text evidence="8">The sequence shown here is derived from an EMBL/GenBank/DDBJ whole genome shotgun (WGS) entry which is preliminary data.</text>
</comment>
<dbReference type="InterPro" id="IPR011035">
    <property type="entry name" value="Ribosomal_bL25/Gln-tRNA_synth"/>
</dbReference>
<keyword evidence="4 5" id="KW-0687">Ribonucleoprotein</keyword>
<organism evidence="8 9">
    <name type="scientific">Paenibacillus agricola</name>
    <dbReference type="NCBI Taxonomy" id="2716264"/>
    <lineage>
        <taxon>Bacteria</taxon>
        <taxon>Bacillati</taxon>
        <taxon>Bacillota</taxon>
        <taxon>Bacilli</taxon>
        <taxon>Bacillales</taxon>
        <taxon>Paenibacillaceae</taxon>
        <taxon>Paenibacillus</taxon>
    </lineage>
</organism>
<evidence type="ECO:0000313" key="9">
    <source>
        <dbReference type="Proteomes" id="UP001165962"/>
    </source>
</evidence>
<comment type="subunit">
    <text evidence="5">Part of the 50S ribosomal subunit; part of the 5S rRNA/L5/L18/L25 subcomplex. Contacts the 5S rRNA. Binds to the 5S rRNA independently of L5 and L18.</text>
</comment>
<dbReference type="Proteomes" id="UP001165962">
    <property type="component" value="Unassembled WGS sequence"/>
</dbReference>
<feature type="domain" description="Large ribosomal subunit protein bL25 beta" evidence="7">
    <location>
        <begin position="101"/>
        <end position="181"/>
    </location>
</feature>
<keyword evidence="3 5" id="KW-0689">Ribosomal protein</keyword>
<feature type="domain" description="Large ribosomal subunit protein bL25 L25" evidence="6">
    <location>
        <begin position="6"/>
        <end position="91"/>
    </location>
</feature>
<dbReference type="CDD" id="cd00495">
    <property type="entry name" value="Ribosomal_L25_TL5_CTC"/>
    <property type="match status" value="1"/>
</dbReference>
<evidence type="ECO:0000256" key="1">
    <source>
        <dbReference type="ARBA" id="ARBA00022730"/>
    </source>
</evidence>
<sequence length="197" mass="21589">MSNSIQLKERVHLTKAQIGSLRKEGQIPAIVYGKEIGSISVVVEEKAILATIKHNQRAILNAEIPGQGTKPVLIKNIQRDTMTKKIVHIDFYQLNMNVTMDSKVTIHFTGDPVGVKEGGILQVELYEVDVRCMPDKLISSFEADISGLGIGDHLLVSDLTFLEGIEVLTDPATMLVQISQPNAEEEEVAETETVVVA</sequence>